<proteinExistence type="predicted"/>
<gene>
    <name evidence="2" type="ORF">GCM10023333_34330</name>
</gene>
<organism evidence="2 3">
    <name type="scientific">Ferrimonas pelagia</name>
    <dbReference type="NCBI Taxonomy" id="1177826"/>
    <lineage>
        <taxon>Bacteria</taxon>
        <taxon>Pseudomonadati</taxon>
        <taxon>Pseudomonadota</taxon>
        <taxon>Gammaproteobacteria</taxon>
        <taxon>Alteromonadales</taxon>
        <taxon>Ferrimonadaceae</taxon>
        <taxon>Ferrimonas</taxon>
    </lineage>
</organism>
<dbReference type="EMBL" id="BAABJZ010000099">
    <property type="protein sequence ID" value="GAA4898095.1"/>
    <property type="molecule type" value="Genomic_DNA"/>
</dbReference>
<evidence type="ECO:0008006" key="4">
    <source>
        <dbReference type="Google" id="ProtNLM"/>
    </source>
</evidence>
<reference evidence="3" key="1">
    <citation type="journal article" date="2019" name="Int. J. Syst. Evol. Microbiol.">
        <title>The Global Catalogue of Microorganisms (GCM) 10K type strain sequencing project: providing services to taxonomists for standard genome sequencing and annotation.</title>
        <authorList>
            <consortium name="The Broad Institute Genomics Platform"/>
            <consortium name="The Broad Institute Genome Sequencing Center for Infectious Disease"/>
            <person name="Wu L."/>
            <person name="Ma J."/>
        </authorList>
    </citation>
    <scope>NUCLEOTIDE SEQUENCE [LARGE SCALE GENOMIC DNA]</scope>
    <source>
        <strain evidence="3">JCM 18401</strain>
    </source>
</reference>
<dbReference type="Proteomes" id="UP001499988">
    <property type="component" value="Unassembled WGS sequence"/>
</dbReference>
<evidence type="ECO:0000256" key="1">
    <source>
        <dbReference type="SAM" id="MobiDB-lite"/>
    </source>
</evidence>
<evidence type="ECO:0000313" key="3">
    <source>
        <dbReference type="Proteomes" id="UP001499988"/>
    </source>
</evidence>
<keyword evidence="3" id="KW-1185">Reference proteome</keyword>
<sequence length="201" mass="22139">MPMIPLNRPRLNALASLLILLSLCGCTINQYQMGQPIAQRSGISHSPTLTEVLTLLGAPVRLAATRSGYVLAWEHWQIREDDIGLSLRGTGADFLNFDWGQARVQGEFLLLTFDLDDRLSGQSFHQLDSKLGGGQSVQPLFSLVPVVDVSDLLNELPQHTWGAMSLDSLPQTLNHLQRIENGQLEQRGTPTGTGQRSLEML</sequence>
<comment type="caution">
    <text evidence="2">The sequence shown here is derived from an EMBL/GenBank/DDBJ whole genome shotgun (WGS) entry which is preliminary data.</text>
</comment>
<accession>A0ABP9FAP9</accession>
<protein>
    <recommendedName>
        <fullName evidence="4">Outer-membrane lipoprotein LolB</fullName>
    </recommendedName>
</protein>
<evidence type="ECO:0000313" key="2">
    <source>
        <dbReference type="EMBL" id="GAA4898095.1"/>
    </source>
</evidence>
<feature type="compositionally biased region" description="Polar residues" evidence="1">
    <location>
        <begin position="183"/>
        <end position="201"/>
    </location>
</feature>
<feature type="region of interest" description="Disordered" evidence="1">
    <location>
        <begin position="180"/>
        <end position="201"/>
    </location>
</feature>
<name>A0ABP9FAP9_9GAMM</name>